<proteinExistence type="predicted"/>
<dbReference type="RefSeq" id="WP_049603859.1">
    <property type="nucleotide sequence ID" value="NZ_CQEH01000009.1"/>
</dbReference>
<sequence length="67" mass="7798">MATRYFDDPTQGRKDLDESIPQEGVEYITSKDGHKRPMSWYKAQAEQAKKENPVQEPTILDALFNWP</sequence>
<reference evidence="1 2" key="1">
    <citation type="submission" date="2015-03" db="EMBL/GenBank/DDBJ databases">
        <authorList>
            <consortium name="Pathogen Informatics"/>
            <person name="Murphy D."/>
        </authorList>
    </citation>
    <scope>NUCLEOTIDE SEQUENCE [LARGE SCALE GENOMIC DNA]</scope>
    <source>
        <strain evidence="1 2">IP08791</strain>
    </source>
</reference>
<evidence type="ECO:0000313" key="2">
    <source>
        <dbReference type="Proteomes" id="UP000038647"/>
    </source>
</evidence>
<dbReference type="EMBL" id="CQEH01000009">
    <property type="protein sequence ID" value="CNL09500.1"/>
    <property type="molecule type" value="Genomic_DNA"/>
</dbReference>
<accession>A0ABM9STH6</accession>
<name>A0ABM9STH6_YERAL</name>
<comment type="caution">
    <text evidence="1">The sequence shown here is derived from an EMBL/GenBank/DDBJ whole genome shotgun (WGS) entry which is preliminary data.</text>
</comment>
<protein>
    <submittedName>
        <fullName evidence="1">Uncharacterized protein</fullName>
    </submittedName>
</protein>
<gene>
    <name evidence="1" type="ORF">ERS137966_02204</name>
</gene>
<evidence type="ECO:0000313" key="1">
    <source>
        <dbReference type="EMBL" id="CNL09500.1"/>
    </source>
</evidence>
<keyword evidence="2" id="KW-1185">Reference proteome</keyword>
<organism evidence="1 2">
    <name type="scientific">Yersinia aldovae</name>
    <dbReference type="NCBI Taxonomy" id="29483"/>
    <lineage>
        <taxon>Bacteria</taxon>
        <taxon>Pseudomonadati</taxon>
        <taxon>Pseudomonadota</taxon>
        <taxon>Gammaproteobacteria</taxon>
        <taxon>Enterobacterales</taxon>
        <taxon>Yersiniaceae</taxon>
        <taxon>Yersinia</taxon>
    </lineage>
</organism>
<dbReference type="Proteomes" id="UP000038647">
    <property type="component" value="Unassembled WGS sequence"/>
</dbReference>